<evidence type="ECO:0000313" key="2">
    <source>
        <dbReference type="EMBL" id="CVK99224.1"/>
    </source>
</evidence>
<dbReference type="RefSeq" id="XP_041685593.1">
    <property type="nucleotide sequence ID" value="XM_041835428.1"/>
</dbReference>
<feature type="region of interest" description="Disordered" evidence="1">
    <location>
        <begin position="132"/>
        <end position="151"/>
    </location>
</feature>
<dbReference type="GeneID" id="65081385"/>
<gene>
    <name evidence="2" type="ORF">FMAN_02113</name>
</gene>
<evidence type="ECO:0000313" key="3">
    <source>
        <dbReference type="Proteomes" id="UP000184255"/>
    </source>
</evidence>
<accession>A0A1L7TKX2</accession>
<comment type="caution">
    <text evidence="2">The sequence shown here is derived from an EMBL/GenBank/DDBJ whole genome shotgun (WGS) entry which is preliminary data.</text>
</comment>
<dbReference type="VEuPathDB" id="FungiDB:FMAN_02113"/>
<feature type="compositionally biased region" description="Polar residues" evidence="1">
    <location>
        <begin position="300"/>
        <end position="318"/>
    </location>
</feature>
<proteinExistence type="predicted"/>
<feature type="region of interest" description="Disordered" evidence="1">
    <location>
        <begin position="247"/>
        <end position="318"/>
    </location>
</feature>
<organism evidence="2 3">
    <name type="scientific">Fusarium mangiferae</name>
    <name type="common">Mango malformation disease fungus</name>
    <dbReference type="NCBI Taxonomy" id="192010"/>
    <lineage>
        <taxon>Eukaryota</taxon>
        <taxon>Fungi</taxon>
        <taxon>Dikarya</taxon>
        <taxon>Ascomycota</taxon>
        <taxon>Pezizomycotina</taxon>
        <taxon>Sordariomycetes</taxon>
        <taxon>Hypocreomycetidae</taxon>
        <taxon>Hypocreales</taxon>
        <taxon>Nectriaceae</taxon>
        <taxon>Fusarium</taxon>
        <taxon>Fusarium fujikuroi species complex</taxon>
    </lineage>
</organism>
<protein>
    <submittedName>
        <fullName evidence="2">Uncharacterized protein</fullName>
    </submittedName>
</protein>
<reference evidence="3" key="1">
    <citation type="journal article" date="2016" name="Genome Biol. Evol.">
        <title>Comparative 'omics' of the Fusarium fujikuroi species complex highlights differences in genetic potential and metabolite synthesis.</title>
        <authorList>
            <person name="Niehaus E.-M."/>
            <person name="Muensterkoetter M."/>
            <person name="Proctor R.H."/>
            <person name="Brown D.W."/>
            <person name="Sharon A."/>
            <person name="Idan Y."/>
            <person name="Oren-Young L."/>
            <person name="Sieber C.M."/>
            <person name="Novak O."/>
            <person name="Pencik A."/>
            <person name="Tarkowska D."/>
            <person name="Hromadova K."/>
            <person name="Freeman S."/>
            <person name="Maymon M."/>
            <person name="Elazar M."/>
            <person name="Youssef S.A."/>
            <person name="El-Shabrawy E.S.M."/>
            <person name="Shalaby A.B.A."/>
            <person name="Houterman P."/>
            <person name="Brock N.L."/>
            <person name="Burkhardt I."/>
            <person name="Tsavkelova E.A."/>
            <person name="Dickschat J.S."/>
            <person name="Galuszka P."/>
            <person name="Gueldener U."/>
            <person name="Tudzynski B."/>
        </authorList>
    </citation>
    <scope>NUCLEOTIDE SEQUENCE [LARGE SCALE GENOMIC DNA]</scope>
    <source>
        <strain evidence="3">MRC7560</strain>
    </source>
</reference>
<evidence type="ECO:0000256" key="1">
    <source>
        <dbReference type="SAM" id="MobiDB-lite"/>
    </source>
</evidence>
<feature type="compositionally biased region" description="Basic residues" evidence="1">
    <location>
        <begin position="276"/>
        <end position="293"/>
    </location>
</feature>
<name>A0A1L7TKX2_FUSMA</name>
<keyword evidence="3" id="KW-1185">Reference proteome</keyword>
<feature type="compositionally biased region" description="Polar residues" evidence="1">
    <location>
        <begin position="256"/>
        <end position="266"/>
    </location>
</feature>
<dbReference type="EMBL" id="FCQH01000010">
    <property type="protein sequence ID" value="CVK99224.1"/>
    <property type="molecule type" value="Genomic_DNA"/>
</dbReference>
<sequence>MPEVDNLISTFTIIPSAFLYAPSTPAFSHHPPNTPSRPSNLTRTFWTRKYSLTPPVQRACGPEHLRGISNHEEMLQDIELVADPSIDASSTRAWMTLENLSSASPALIALLNNQEYLSNQVSKVTEMVADLKVGPRSRRSSASSRKSGDSDVTNLIENEAVDSFFEDEYILTIFGAFVAQTGHPLNVRKGKKTLEYGGKFRDAAIETMKESWSPDTLDETIARLLYLKDQDIIRLYNGLSIKHRDKKAEGKAKKSAVQTRTESFQTAIDGEDITPHRRGEKRKAHQTPARRRQRVDPSQAWATKTSTISTKFPQNTQS</sequence>
<dbReference type="AlphaFoldDB" id="A0A1L7TKX2"/>
<dbReference type="Proteomes" id="UP000184255">
    <property type="component" value="Unassembled WGS sequence"/>
</dbReference>